<feature type="compositionally biased region" description="Low complexity" evidence="1">
    <location>
        <begin position="431"/>
        <end position="440"/>
    </location>
</feature>
<organism evidence="3 4">
    <name type="scientific">Ottowia beijingensis</name>
    <dbReference type="NCBI Taxonomy" id="1207057"/>
    <lineage>
        <taxon>Bacteria</taxon>
        <taxon>Pseudomonadati</taxon>
        <taxon>Pseudomonadota</taxon>
        <taxon>Betaproteobacteria</taxon>
        <taxon>Burkholderiales</taxon>
        <taxon>Comamonadaceae</taxon>
        <taxon>Ottowia</taxon>
    </lineage>
</organism>
<dbReference type="Proteomes" id="UP000589716">
    <property type="component" value="Unassembled WGS sequence"/>
</dbReference>
<keyword evidence="4" id="KW-1185">Reference proteome</keyword>
<dbReference type="RefSeq" id="WP_180550264.1">
    <property type="nucleotide sequence ID" value="NZ_JACCKX010000001.1"/>
</dbReference>
<sequence>MRYFTGSVSSSLARRVPPALTLLLAAAAVKAQPAPPVFVCPTVSPAPAGTVNDVGTVLNTTAVSEADRGNQPRWEAAIGASGFPNPLPSTVPSNLTFGYLSGTEIANYVGGLSAPNSLAQVGFYPYPTGFVAPATMYFRYRFQLDPTVDPATYLLTLNGIWADDTVTAIYMNGVRWTGNATPALPTTYANTAGSTATLGGGSTTAQQWKAGANEVTLLVYDSGGAAVRLRVASSSAQCPSGPVAITIAPAPTVTLAQPFALSGTTSGLADGTQITVTVVGTDGVPHNYPATVTGGAWSVNVPAGTLPAGSYDVTATTPSGLPATTQGTVLAPVLAPAPLPATIGPSETVNLSGTLTNVPVGTPVTIELAGPGGSVQTFTTQTTDAAGNYGPVPAGPLAPGSYTATTSATGVTPQQQTFSVVAPAVPVLSPRRCRPPSARATTWTSPARSPTCPQAPPSPSPSRGRTALPGR</sequence>
<evidence type="ECO:0000256" key="1">
    <source>
        <dbReference type="SAM" id="MobiDB-lite"/>
    </source>
</evidence>
<feature type="chain" id="PRO_5032761829" evidence="2">
    <location>
        <begin position="32"/>
        <end position="471"/>
    </location>
</feature>
<name>A0A853IWW5_9BURK</name>
<evidence type="ECO:0000256" key="2">
    <source>
        <dbReference type="SAM" id="SignalP"/>
    </source>
</evidence>
<proteinExistence type="predicted"/>
<feature type="signal peptide" evidence="2">
    <location>
        <begin position="1"/>
        <end position="31"/>
    </location>
</feature>
<evidence type="ECO:0000313" key="4">
    <source>
        <dbReference type="Proteomes" id="UP000589716"/>
    </source>
</evidence>
<dbReference type="InterPro" id="IPR013783">
    <property type="entry name" value="Ig-like_fold"/>
</dbReference>
<comment type="caution">
    <text evidence="3">The sequence shown here is derived from an EMBL/GenBank/DDBJ whole genome shotgun (WGS) entry which is preliminary data.</text>
</comment>
<evidence type="ECO:0000313" key="3">
    <source>
        <dbReference type="EMBL" id="NZA01860.1"/>
    </source>
</evidence>
<dbReference type="AlphaFoldDB" id="A0A853IWW5"/>
<dbReference type="EMBL" id="JACCKX010000001">
    <property type="protein sequence ID" value="NZA01860.1"/>
    <property type="molecule type" value="Genomic_DNA"/>
</dbReference>
<gene>
    <name evidence="3" type="ORF">H0I39_09005</name>
</gene>
<accession>A0A853IWW5</accession>
<keyword evidence="2" id="KW-0732">Signal</keyword>
<protein>
    <submittedName>
        <fullName evidence="3">Uncharacterized protein</fullName>
    </submittedName>
</protein>
<feature type="region of interest" description="Disordered" evidence="1">
    <location>
        <begin position="431"/>
        <end position="471"/>
    </location>
</feature>
<reference evidence="3 4" key="1">
    <citation type="submission" date="2020-07" db="EMBL/GenBank/DDBJ databases">
        <authorList>
            <person name="Maaloum M."/>
        </authorList>
    </citation>
    <scope>NUCLEOTIDE SEQUENCE [LARGE SCALE GENOMIC DNA]</scope>
    <source>
        <strain evidence="3 4">GCS-AN-3</strain>
    </source>
</reference>
<dbReference type="Gene3D" id="2.60.40.10">
    <property type="entry name" value="Immunoglobulins"/>
    <property type="match status" value="1"/>
</dbReference>